<dbReference type="PANTHER" id="PTHR42855:SF1">
    <property type="entry name" value="ABC TRANSPORTER DOMAIN-CONTAINING PROTEIN"/>
    <property type="match status" value="1"/>
</dbReference>
<dbReference type="GO" id="GO:0003677">
    <property type="term" value="F:DNA binding"/>
    <property type="evidence" value="ECO:0007669"/>
    <property type="project" value="UniProtKB-UniRule"/>
</dbReference>
<keyword evidence="3 11" id="KW-0547">Nucleotide-binding</keyword>
<dbReference type="InterPro" id="IPR032781">
    <property type="entry name" value="ABC_tran_Xtn"/>
</dbReference>
<dbReference type="InterPro" id="IPR043686">
    <property type="entry name" value="Uup"/>
</dbReference>
<evidence type="ECO:0000256" key="7">
    <source>
        <dbReference type="ARBA" id="ARBA00023125"/>
    </source>
</evidence>
<evidence type="ECO:0000313" key="13">
    <source>
        <dbReference type="EMBL" id="EPD14186.1"/>
    </source>
</evidence>
<dbReference type="InterPro" id="IPR051309">
    <property type="entry name" value="ABCF_ATPase"/>
</dbReference>
<dbReference type="Gene3D" id="3.40.50.300">
    <property type="entry name" value="P-loop containing nucleotide triphosphate hydrolases"/>
    <property type="match status" value="2"/>
</dbReference>
<dbReference type="CDD" id="cd03221">
    <property type="entry name" value="ABCF_EF-3"/>
    <property type="match status" value="2"/>
</dbReference>
<accession>A0AB33Z5E4</accession>
<keyword evidence="5 11" id="KW-0378">Hydrolase</keyword>
<dbReference type="SUPFAM" id="SSF52540">
    <property type="entry name" value="P-loop containing nucleoside triphosphate hydrolases"/>
    <property type="match status" value="2"/>
</dbReference>
<keyword evidence="2 11" id="KW-0677">Repeat</keyword>
<dbReference type="PANTHER" id="PTHR42855">
    <property type="entry name" value="ABC TRANSPORTER ATP-BINDING SUBUNIT"/>
    <property type="match status" value="1"/>
</dbReference>
<dbReference type="PROSITE" id="PS50893">
    <property type="entry name" value="ABC_TRANSPORTER_2"/>
    <property type="match status" value="2"/>
</dbReference>
<dbReference type="GO" id="GO:0043022">
    <property type="term" value="F:ribosome binding"/>
    <property type="evidence" value="ECO:0007669"/>
    <property type="project" value="UniProtKB-UniRule"/>
</dbReference>
<protein>
    <recommendedName>
        <fullName evidence="11">ATP-binding protein Uup</fullName>
        <ecNumber evidence="11">3.6.1.-</ecNumber>
    </recommendedName>
</protein>
<dbReference type="HAMAP" id="MF_00848">
    <property type="entry name" value="Uup"/>
    <property type="match status" value="1"/>
</dbReference>
<dbReference type="FunFam" id="3.40.50.300:FF:000309">
    <property type="entry name" value="ABC transporter ATP-binding protein"/>
    <property type="match status" value="1"/>
</dbReference>
<keyword evidence="4 11" id="KW-0227">DNA damage</keyword>
<feature type="binding site" evidence="11">
    <location>
        <begin position="36"/>
        <end position="43"/>
    </location>
    <ligand>
        <name>ATP</name>
        <dbReference type="ChEBI" id="CHEBI:30616"/>
        <label>1</label>
    </ligand>
</feature>
<keyword evidence="8 11" id="KW-0234">DNA repair</keyword>
<gene>
    <name evidence="11" type="primary">uup</name>
    <name evidence="13" type="ORF">L196_01775</name>
</gene>
<dbReference type="SMART" id="SM00382">
    <property type="entry name" value="AAA"/>
    <property type="match status" value="2"/>
</dbReference>
<comment type="function">
    <text evidence="11">Probably plays a role in ribosome assembly or function. May be involved in resolution of branched DNA intermediates that result from template switching in postreplication gaps. Binds DNA and has ATPase activity.</text>
</comment>
<comment type="subcellular location">
    <subcellularLocation>
        <location evidence="11">Cytoplasm</location>
    </subcellularLocation>
    <text evidence="11">Associates with ribosomes.</text>
</comment>
<proteinExistence type="inferred from homology"/>
<evidence type="ECO:0000256" key="4">
    <source>
        <dbReference type="ARBA" id="ARBA00022763"/>
    </source>
</evidence>
<evidence type="ECO:0000256" key="5">
    <source>
        <dbReference type="ARBA" id="ARBA00022801"/>
    </source>
</evidence>
<evidence type="ECO:0000256" key="11">
    <source>
        <dbReference type="HAMAP-Rule" id="MF_00848"/>
    </source>
</evidence>
<dbReference type="PROSITE" id="PS00211">
    <property type="entry name" value="ABC_TRANSPORTER_1"/>
    <property type="match status" value="2"/>
</dbReference>
<name>A0AB33Z5E4_9GAMM</name>
<dbReference type="Proteomes" id="UP000015462">
    <property type="component" value="Unassembled WGS sequence"/>
</dbReference>
<evidence type="ECO:0000256" key="8">
    <source>
        <dbReference type="ARBA" id="ARBA00023204"/>
    </source>
</evidence>
<dbReference type="InterPro" id="IPR003593">
    <property type="entry name" value="AAA+_ATPase"/>
</dbReference>
<feature type="coiled-coil region" evidence="11">
    <location>
        <begin position="560"/>
        <end position="611"/>
    </location>
</feature>
<dbReference type="Pfam" id="PF16326">
    <property type="entry name" value="ABC_tran_CTD"/>
    <property type="match status" value="1"/>
</dbReference>
<reference evidence="13 14" key="1">
    <citation type="journal article" date="2013" name="Genome Announc.">
        <title>Genome Sequence of the Pyrene- and Fluoranthene-Degrading Bacterium Cycloclasticus sp. Strain PY97M.</title>
        <authorList>
            <person name="Cui Z."/>
            <person name="Xu G."/>
            <person name="Li Q."/>
            <person name="Gao W."/>
            <person name="Zheng L."/>
        </authorList>
    </citation>
    <scope>NUCLEOTIDE SEQUENCE [LARGE SCALE GENOMIC DNA]</scope>
    <source>
        <strain evidence="13 14">PY97M</strain>
    </source>
</reference>
<keyword evidence="6 11" id="KW-0067">ATP-binding</keyword>
<comment type="caution">
    <text evidence="13">The sequence shown here is derived from an EMBL/GenBank/DDBJ whole genome shotgun (WGS) entry which is preliminary data.</text>
</comment>
<dbReference type="InterPro" id="IPR003439">
    <property type="entry name" value="ABC_transporter-like_ATP-bd"/>
</dbReference>
<evidence type="ECO:0000256" key="3">
    <source>
        <dbReference type="ARBA" id="ARBA00022741"/>
    </source>
</evidence>
<dbReference type="FunFam" id="3.40.50.300:FF:000011">
    <property type="entry name" value="Putative ABC transporter ATP-binding component"/>
    <property type="match status" value="1"/>
</dbReference>
<dbReference type="GO" id="GO:0005737">
    <property type="term" value="C:cytoplasm"/>
    <property type="evidence" value="ECO:0007669"/>
    <property type="project" value="UniProtKB-SubCell"/>
</dbReference>
<dbReference type="Gene3D" id="1.10.287.380">
    <property type="entry name" value="Valyl-tRNA synthetase, C-terminal domain"/>
    <property type="match status" value="1"/>
</dbReference>
<dbReference type="Pfam" id="PF12848">
    <property type="entry name" value="ABC_tran_Xtn"/>
    <property type="match status" value="1"/>
</dbReference>
<evidence type="ECO:0000256" key="1">
    <source>
        <dbReference type="ARBA" id="ARBA00022490"/>
    </source>
</evidence>
<dbReference type="GO" id="GO:0005524">
    <property type="term" value="F:ATP binding"/>
    <property type="evidence" value="ECO:0007669"/>
    <property type="project" value="UniProtKB-UniRule"/>
</dbReference>
<evidence type="ECO:0000256" key="6">
    <source>
        <dbReference type="ARBA" id="ARBA00022840"/>
    </source>
</evidence>
<dbReference type="GO" id="GO:0016887">
    <property type="term" value="F:ATP hydrolysis activity"/>
    <property type="evidence" value="ECO:0007669"/>
    <property type="project" value="UniProtKB-UniRule"/>
</dbReference>
<evidence type="ECO:0000313" key="14">
    <source>
        <dbReference type="Proteomes" id="UP000015462"/>
    </source>
</evidence>
<keyword evidence="14" id="KW-1185">Reference proteome</keyword>
<evidence type="ECO:0000256" key="9">
    <source>
        <dbReference type="ARBA" id="ARBA00049360"/>
    </source>
</evidence>
<dbReference type="RefSeq" id="WP_016389733.1">
    <property type="nucleotide sequence ID" value="NZ_KE646805.1"/>
</dbReference>
<organism evidence="13 14">
    <name type="scientific">Cycloclasticus pugetii</name>
    <dbReference type="NCBI Taxonomy" id="34068"/>
    <lineage>
        <taxon>Bacteria</taxon>
        <taxon>Pseudomonadati</taxon>
        <taxon>Pseudomonadota</taxon>
        <taxon>Gammaproteobacteria</taxon>
        <taxon>Thiotrichales</taxon>
        <taxon>Piscirickettsiaceae</taxon>
        <taxon>Cycloclasticus</taxon>
    </lineage>
</organism>
<dbReference type="EC" id="3.6.1.-" evidence="11"/>
<keyword evidence="7 11" id="KW-0238">DNA-binding</keyword>
<dbReference type="Pfam" id="PF00005">
    <property type="entry name" value="ABC_tran"/>
    <property type="match status" value="2"/>
</dbReference>
<dbReference type="InterPro" id="IPR027417">
    <property type="entry name" value="P-loop_NTPase"/>
</dbReference>
<comment type="similarity">
    <text evidence="10 11">Belongs to the ABC transporter superfamily. ABCF family. Uup subfamily.</text>
</comment>
<dbReference type="AlphaFoldDB" id="A0AB33Z5E4"/>
<dbReference type="InterPro" id="IPR037118">
    <property type="entry name" value="Val-tRNA_synth_C_sf"/>
</dbReference>
<keyword evidence="1 11" id="KW-0963">Cytoplasm</keyword>
<keyword evidence="11" id="KW-0175">Coiled coil</keyword>
<comment type="catalytic activity">
    <reaction evidence="9 11">
        <text>ATP + H2O = ADP + phosphate + H(+)</text>
        <dbReference type="Rhea" id="RHEA:13065"/>
        <dbReference type="ChEBI" id="CHEBI:15377"/>
        <dbReference type="ChEBI" id="CHEBI:15378"/>
        <dbReference type="ChEBI" id="CHEBI:30616"/>
        <dbReference type="ChEBI" id="CHEBI:43474"/>
        <dbReference type="ChEBI" id="CHEBI:456216"/>
    </reaction>
</comment>
<evidence type="ECO:0000256" key="2">
    <source>
        <dbReference type="ARBA" id="ARBA00022737"/>
    </source>
</evidence>
<feature type="domain" description="ABC transporter" evidence="12">
    <location>
        <begin position="315"/>
        <end position="532"/>
    </location>
</feature>
<evidence type="ECO:0000256" key="10">
    <source>
        <dbReference type="ARBA" id="ARBA00061478"/>
    </source>
</evidence>
<dbReference type="EMBL" id="ASHL01000001">
    <property type="protein sequence ID" value="EPD14186.1"/>
    <property type="molecule type" value="Genomic_DNA"/>
</dbReference>
<dbReference type="GO" id="GO:0006281">
    <property type="term" value="P:DNA repair"/>
    <property type="evidence" value="ECO:0007669"/>
    <property type="project" value="UniProtKB-KW"/>
</dbReference>
<dbReference type="InterPro" id="IPR017871">
    <property type="entry name" value="ABC_transporter-like_CS"/>
</dbReference>
<evidence type="ECO:0000259" key="12">
    <source>
        <dbReference type="PROSITE" id="PS50893"/>
    </source>
</evidence>
<feature type="binding site" evidence="11">
    <location>
        <begin position="347"/>
        <end position="354"/>
    </location>
    <ligand>
        <name>ATP</name>
        <dbReference type="ChEBI" id="CHEBI:30616"/>
        <label>2</label>
    </ligand>
</feature>
<sequence>MPLLKLDNVSVAFGLKPVLDNADLQIDEQERVGLIGRNGEGKSTLLKVLAGQVLADSGQVWRQAGITIATLEQSPLLPDASTVYDAVADSLGEVGHLIARYHDMLLDPDVDLEALGKLQHQFEALDGWSLQQRVDSVLSRLNLPADKKINEMSGGWKRRVGLARALVVEPDVLLLDEPTNHLDMETIVWLEKQLATFRGAVVCITHDRVFLQNIAKRIIEIDRGQLTSWSCSYEQYLERKAAALESEAKTNAEFDKKLAREEVWIRQGIKARRTRNEGRVRALQQLRRERAERRNLAGPAKLEVESGEKSGKLVIEAEDISIAYGGRKMVDQFSCRLMRGDRIGLVGPNGIGKSTLIKALLKEIELDSGAVKHGTKLKVAYFDQHRDVLDLEKTVIDLVSDGRESITINGRDRHIISYLGDFLFAPERARSPAKVLSGGERNRILLAKLFSQPANFIVMDEPTNDLDVETLELLEELLVDYEGTLILVSHDRKFLENVVTNFWFFEGDGVITDYVGELPNWSQIIKDSSQAEQSSKTVSEKKQPKIVKKPKLSFKVKKELDDLPKQIEVLEETLAKLQQLTSTAEFHAGDREEIKSKMAELTSIDEQLQEKYQRWDELESQLQ</sequence>
<feature type="domain" description="ABC transporter" evidence="12">
    <location>
        <begin position="4"/>
        <end position="248"/>
    </location>
</feature>
<dbReference type="InterPro" id="IPR032524">
    <property type="entry name" value="ABC_tran_C"/>
</dbReference>